<evidence type="ECO:0000256" key="3">
    <source>
        <dbReference type="ARBA" id="ARBA00022478"/>
    </source>
</evidence>
<reference key="1">
    <citation type="journal article" date="2007" name="Nature">
        <title>The medaka draft genome and insights into vertebrate genome evolution.</title>
        <authorList>
            <person name="Kasahara M."/>
            <person name="Naruse K."/>
            <person name="Sasaki S."/>
            <person name="Nakatani Y."/>
            <person name="Qu W."/>
            <person name="Ahsan B."/>
            <person name="Yamada T."/>
            <person name="Nagayasu Y."/>
            <person name="Doi K."/>
            <person name="Kasai Y."/>
            <person name="Jindo T."/>
            <person name="Kobayashi D."/>
            <person name="Shimada A."/>
            <person name="Toyoda A."/>
            <person name="Kuroki Y."/>
            <person name="Fujiyama A."/>
            <person name="Sasaki T."/>
            <person name="Shimizu A."/>
            <person name="Asakawa S."/>
            <person name="Shimizu N."/>
            <person name="Hashimoto S."/>
            <person name="Yang J."/>
            <person name="Lee Y."/>
            <person name="Matsushima K."/>
            <person name="Sugano S."/>
            <person name="Sakaizumi M."/>
            <person name="Narita T."/>
            <person name="Ohishi K."/>
            <person name="Haga S."/>
            <person name="Ohta F."/>
            <person name="Nomoto H."/>
            <person name="Nogata K."/>
            <person name="Morishita T."/>
            <person name="Endo T."/>
            <person name="Shin-I T."/>
            <person name="Takeda H."/>
            <person name="Morishita S."/>
            <person name="Kohara Y."/>
        </authorList>
    </citation>
    <scope>NUCLEOTIDE SEQUENCE [LARGE SCALE GENOMIC DNA]</scope>
    <source>
        <strain>Hd-rR</strain>
    </source>
</reference>
<reference evidence="6 7" key="2">
    <citation type="submission" date="2017-04" db="EMBL/GenBank/DDBJ databases">
        <title>CpG methylation of centromeres and impact of large insertions on vertebrate speciation.</title>
        <authorList>
            <person name="Ichikawa K."/>
            <person name="Yoshimura J."/>
            <person name="Morishita S."/>
        </authorList>
    </citation>
    <scope>NUCLEOTIDE SEQUENCE</scope>
    <source>
        <strain evidence="6 7">HNI</strain>
    </source>
</reference>
<evidence type="ECO:0000313" key="6">
    <source>
        <dbReference type="Ensembl" id="ENSORLP00020006420.1"/>
    </source>
</evidence>
<protein>
    <submittedName>
        <fullName evidence="6">RNA polymerase I subunit E</fullName>
    </submittedName>
</protein>
<reference evidence="6" key="3">
    <citation type="submission" date="2025-08" db="UniProtKB">
        <authorList>
            <consortium name="Ensembl"/>
        </authorList>
    </citation>
    <scope>IDENTIFICATION</scope>
    <source>
        <strain evidence="6">HNI</strain>
    </source>
</reference>
<keyword evidence="3" id="KW-0240">DNA-directed RNA polymerase</keyword>
<reference evidence="6" key="4">
    <citation type="submission" date="2025-09" db="UniProtKB">
        <authorList>
            <consortium name="Ensembl"/>
        </authorList>
    </citation>
    <scope>IDENTIFICATION</scope>
    <source>
        <strain evidence="6">HNI</strain>
    </source>
</reference>
<name>A0A3P9KD89_ORYLA</name>
<dbReference type="InterPro" id="IPR009668">
    <property type="entry name" value="RNA_pol-assoc_fac_A49-like"/>
</dbReference>
<dbReference type="GO" id="GO:0005730">
    <property type="term" value="C:nucleolus"/>
    <property type="evidence" value="ECO:0007669"/>
    <property type="project" value="UniProtKB-SubCell"/>
</dbReference>
<dbReference type="PANTHER" id="PTHR14440">
    <property type="entry name" value="DNA-DIRECTED RNA POLYMERASE I SUBUNIT RPA49"/>
    <property type="match status" value="1"/>
</dbReference>
<evidence type="ECO:0000256" key="2">
    <source>
        <dbReference type="ARBA" id="ARBA00009430"/>
    </source>
</evidence>
<dbReference type="GO" id="GO:0003677">
    <property type="term" value="F:DNA binding"/>
    <property type="evidence" value="ECO:0007669"/>
    <property type="project" value="InterPro"/>
</dbReference>
<evidence type="ECO:0000256" key="4">
    <source>
        <dbReference type="ARBA" id="ARBA00023163"/>
    </source>
</evidence>
<evidence type="ECO:0000313" key="7">
    <source>
        <dbReference type="Proteomes" id="UP000265180"/>
    </source>
</evidence>
<proteinExistence type="inferred from homology"/>
<dbReference type="Ensembl" id="ENSORLT00020004634.1">
    <property type="protein sequence ID" value="ENSORLP00020006420.1"/>
    <property type="gene ID" value="ENSORLG00020007271.1"/>
</dbReference>
<dbReference type="AlphaFoldDB" id="A0A3P9KD89"/>
<accession>A0A3P9KD89</accession>
<comment type="similarity">
    <text evidence="2">Belongs to the eukaryotic RPA49/POLR1E RNA polymerase subunit family.</text>
</comment>
<comment type="subcellular location">
    <subcellularLocation>
        <location evidence="1">Nucleus</location>
        <location evidence="1">Nucleolus</location>
    </subcellularLocation>
</comment>
<dbReference type="Pfam" id="PF06870">
    <property type="entry name" value="RNA_pol_I_A49"/>
    <property type="match status" value="2"/>
</dbReference>
<dbReference type="Proteomes" id="UP000265180">
    <property type="component" value="Chromosome 1"/>
</dbReference>
<organism evidence="6 7">
    <name type="scientific">Oryzias latipes</name>
    <name type="common">Japanese rice fish</name>
    <name type="synonym">Japanese killifish</name>
    <dbReference type="NCBI Taxonomy" id="8090"/>
    <lineage>
        <taxon>Eukaryota</taxon>
        <taxon>Metazoa</taxon>
        <taxon>Chordata</taxon>
        <taxon>Craniata</taxon>
        <taxon>Vertebrata</taxon>
        <taxon>Euteleostomi</taxon>
        <taxon>Actinopterygii</taxon>
        <taxon>Neopterygii</taxon>
        <taxon>Teleostei</taxon>
        <taxon>Neoteleostei</taxon>
        <taxon>Acanthomorphata</taxon>
        <taxon>Ovalentaria</taxon>
        <taxon>Atherinomorphae</taxon>
        <taxon>Beloniformes</taxon>
        <taxon>Adrianichthyidae</taxon>
        <taxon>Oryziinae</taxon>
        <taxon>Oryzias</taxon>
    </lineage>
</organism>
<dbReference type="GO" id="GO:0000428">
    <property type="term" value="C:DNA-directed RNA polymerase complex"/>
    <property type="evidence" value="ECO:0007669"/>
    <property type="project" value="UniProtKB-KW"/>
</dbReference>
<evidence type="ECO:0000256" key="1">
    <source>
        <dbReference type="ARBA" id="ARBA00004604"/>
    </source>
</evidence>
<keyword evidence="4" id="KW-0804">Transcription</keyword>
<evidence type="ECO:0000256" key="5">
    <source>
        <dbReference type="ARBA" id="ARBA00023242"/>
    </source>
</evidence>
<dbReference type="GO" id="GO:0006351">
    <property type="term" value="P:DNA-templated transcription"/>
    <property type="evidence" value="ECO:0007669"/>
    <property type="project" value="InterPro"/>
</dbReference>
<keyword evidence="5" id="KW-0539">Nucleus</keyword>
<sequence length="354" mass="40025">RFSNGFTSNAEELDFATFKNIEENNPRKKIRRIVVAESDRLSYVGQNFGEDLMKCNNLCYYVGVLNKETMQMEIHSAQLFNMQPVIPVDSLIEAFGTNKQKRALSSRRLNQVGSDALHHAVAEAASTVIDNKGLELQQEVAETESQGALSLHLPPCNADADKKEDVYPFEELSPVEFAALEPNGQKMAALSQEELQKLKDQRSEPREKTARCAFYLSLLIKLAHQKIVTRKWTEEGCPRVIQSKILRTFTVETYNNGVQNIVSTSMRAKIAAHSLALLLHLGDMTVNLSLLHRDLEINEAMLEIAKSMGLTISKPARGKGDEAQLQDEHRYASLVLPLIKYDKFVERRKRKKMH</sequence>